<evidence type="ECO:0000313" key="1">
    <source>
        <dbReference type="EMBL" id="GKT16343.1"/>
    </source>
</evidence>
<organism evidence="1 2">
    <name type="scientific">Aduncisulcus paluster</name>
    <dbReference type="NCBI Taxonomy" id="2918883"/>
    <lineage>
        <taxon>Eukaryota</taxon>
        <taxon>Metamonada</taxon>
        <taxon>Carpediemonas-like organisms</taxon>
        <taxon>Aduncisulcus</taxon>
    </lineage>
</organism>
<protein>
    <submittedName>
        <fullName evidence="1">Uncharacterized protein</fullName>
    </submittedName>
</protein>
<name>A0ABQ5JTK5_9EUKA</name>
<comment type="caution">
    <text evidence="1">The sequence shown here is derived from an EMBL/GenBank/DDBJ whole genome shotgun (WGS) entry which is preliminary data.</text>
</comment>
<sequence>MEIDPVPFLRCKSLQSKDSEPFVFTSTGYVFGFRIFGYSDEIALSMFVEYLIRVKSSLIVYSIDLSGHIKVRIRKEFAEKPRKQGAKKRIKEQQKCLAQGRVVTFSVGSVNASVLSRSCTPQSIVDVPNVVYFGPDDELKGQRCFKYPLHFAIQSIPTKCKTCEDLHKVRGIYVSPPFPSSTIIQVAPDIDGHLYECIYSSVVWDRSITQFNHLGVSYFDNERRQIALIKQLKESTSMEDVVKLRSVFKSEASCDQPRAFIPNAIYSSPMDLRCVTLNVYDQGYPSCLMNPDQLIQFLLTFSSFLAPSPHRSQEYLNYSIPHISWGKLDTSKCRSALETMQILYSTTQDQLEDWMETVFKARSLEASDYVVFDGKLTDSGVFSMILPIINNSWCKETIQDVEQAGSWSVANLSFLSYYSPVNQLLLPFLIPFIGGPGFALVHTNRFSSLSLIEWIISASIMSDLHIPRFALTLSPISKDINPTYFHRSVRLCWLWNELLRLNSQRVEEVTIRQFNISHVPSSSSSSSSSSSLIETHCVDTKSVDELTIIHRDFFSILSDSTVTSINLHSSTFQPARELDIVEPSPPRHLKQPKSSISLCDLFCGLLSPPLLSVFSIYKVTFTKGSLSSLPNSDIVKIKREIATKPLTQITISNSVFEDYSDFVTLMSIFQACDTGLAMICVEMCYFPSNSPNTTCTSFCSTVSMPDVGDSSADDDACRIVDECIAKLVDSLPTTVNTIVLTGLPLQEKSLKSIGTFAHREGVNLFDISLTHSLSSLHIGDHVSDNLKGLVALFNSIKLVRQLDISGCGSFLQKAFSLLDETERQEIMKAMTVSLVAMKDLERFRAEACLITGAPECYFLTILGEAMKTGGFKRTYELFMRSYEDITLTREDGEKFLQCIMELMACEEQREISEENRRYFQLPKISERQEILEKYPELVELHLLF</sequence>
<dbReference type="Proteomes" id="UP001057375">
    <property type="component" value="Unassembled WGS sequence"/>
</dbReference>
<evidence type="ECO:0000313" key="2">
    <source>
        <dbReference type="Proteomes" id="UP001057375"/>
    </source>
</evidence>
<reference evidence="1" key="1">
    <citation type="submission" date="2022-03" db="EMBL/GenBank/DDBJ databases">
        <title>Draft genome sequence of Aduncisulcus paluster, a free-living microaerophilic Fornicata.</title>
        <authorList>
            <person name="Yuyama I."/>
            <person name="Kume K."/>
            <person name="Tamura T."/>
            <person name="Inagaki Y."/>
            <person name="Hashimoto T."/>
        </authorList>
    </citation>
    <scope>NUCLEOTIDE SEQUENCE</scope>
    <source>
        <strain evidence="1">NY0171</strain>
    </source>
</reference>
<dbReference type="EMBL" id="BQXS01011751">
    <property type="protein sequence ID" value="GKT16343.1"/>
    <property type="molecule type" value="Genomic_DNA"/>
</dbReference>
<accession>A0ABQ5JTK5</accession>
<proteinExistence type="predicted"/>
<gene>
    <name evidence="1" type="ORF">ADUPG1_010898</name>
</gene>
<keyword evidence="2" id="KW-1185">Reference proteome</keyword>